<evidence type="ECO:0000313" key="3">
    <source>
        <dbReference type="Proteomes" id="UP000654075"/>
    </source>
</evidence>
<evidence type="ECO:0000313" key="2">
    <source>
        <dbReference type="EMBL" id="CAE8635644.1"/>
    </source>
</evidence>
<keyword evidence="1" id="KW-1133">Transmembrane helix</keyword>
<evidence type="ECO:0008006" key="4">
    <source>
        <dbReference type="Google" id="ProtNLM"/>
    </source>
</evidence>
<organism evidence="2 3">
    <name type="scientific">Polarella glacialis</name>
    <name type="common">Dinoflagellate</name>
    <dbReference type="NCBI Taxonomy" id="89957"/>
    <lineage>
        <taxon>Eukaryota</taxon>
        <taxon>Sar</taxon>
        <taxon>Alveolata</taxon>
        <taxon>Dinophyceae</taxon>
        <taxon>Suessiales</taxon>
        <taxon>Suessiaceae</taxon>
        <taxon>Polarella</taxon>
    </lineage>
</organism>
<keyword evidence="1" id="KW-0812">Transmembrane</keyword>
<evidence type="ECO:0000256" key="1">
    <source>
        <dbReference type="SAM" id="Phobius"/>
    </source>
</evidence>
<dbReference type="AlphaFoldDB" id="A0A813HCN2"/>
<reference evidence="2" key="1">
    <citation type="submission" date="2021-02" db="EMBL/GenBank/DDBJ databases">
        <authorList>
            <person name="Dougan E. K."/>
            <person name="Rhodes N."/>
            <person name="Thang M."/>
            <person name="Chan C."/>
        </authorList>
    </citation>
    <scope>NUCLEOTIDE SEQUENCE</scope>
</reference>
<dbReference type="Gene3D" id="2.60.120.620">
    <property type="entry name" value="q2cbj1_9rhob like domain"/>
    <property type="match status" value="1"/>
</dbReference>
<dbReference type="OrthoDB" id="419148at2759"/>
<protein>
    <recommendedName>
        <fullName evidence="4">Phytanoyl-CoA dioxygenase</fullName>
    </recommendedName>
</protein>
<keyword evidence="3" id="KW-1185">Reference proteome</keyword>
<gene>
    <name evidence="2" type="ORF">PGLA1383_LOCUS51238</name>
</gene>
<dbReference type="EMBL" id="CAJNNV010031329">
    <property type="protein sequence ID" value="CAE8635644.1"/>
    <property type="molecule type" value="Genomic_DNA"/>
</dbReference>
<proteinExistence type="predicted"/>
<keyword evidence="1" id="KW-0472">Membrane</keyword>
<feature type="transmembrane region" description="Helical" evidence="1">
    <location>
        <begin position="33"/>
        <end position="60"/>
    </location>
</feature>
<sequence>MVFFRWKSENDQAIVAGRARSQRRLGARFRRRLNVAATIAAATAVAGVLTLSSSAQWLLWVSPWQSKSSLGLRPGALRQGSERCESVRAAFPTSLSPKQAKELGIETPMPFGDGGADLECPRPKVYTHGPCRSPVASKFIVPAGHLRSAAPGSPETLEVAAQALEVLRQYGFVVLENVLDPVEVQELEKHAARFLSSMPDGFVSQPLRANRSQLHLPFEEPWTSDWMMKSELVLEIVASYVCNNLAAGRNEEDQQWNWVQWVTAGGDLDWFRNSERGPVPGDLLNSPPQGCSDVGSAGEIGPWLGRAMVTQTPAGSPPQKRHRDIILPGPAAQLTIQVGLTPLLANNGPLGYFPRSHLMHTPGYEVVANPPLGSLVLYDSFTEHRGLENHHDYTRYAMYYEFETRGIFSGYTDEHFGEQAGAHTLAFRQHVDPLLRRRVHEILEERGDAYPR</sequence>
<comment type="caution">
    <text evidence="2">The sequence shown here is derived from an EMBL/GenBank/DDBJ whole genome shotgun (WGS) entry which is preliminary data.</text>
</comment>
<name>A0A813HCN2_POLGL</name>
<dbReference type="Proteomes" id="UP000654075">
    <property type="component" value="Unassembled WGS sequence"/>
</dbReference>
<accession>A0A813HCN2</accession>
<dbReference type="SUPFAM" id="SSF51197">
    <property type="entry name" value="Clavaminate synthase-like"/>
    <property type="match status" value="1"/>
</dbReference>